<evidence type="ECO:0000256" key="1">
    <source>
        <dbReference type="ARBA" id="ARBA00006096"/>
    </source>
</evidence>
<dbReference type="EMBL" id="JAROCC010000002">
    <property type="protein sequence ID" value="MDN4606435.1"/>
    <property type="molecule type" value="Genomic_DNA"/>
</dbReference>
<dbReference type="InterPro" id="IPR000667">
    <property type="entry name" value="Peptidase_S13"/>
</dbReference>
<dbReference type="RefSeq" id="WP_301241985.1">
    <property type="nucleotide sequence ID" value="NZ_JAROCC010000002.1"/>
</dbReference>
<dbReference type="GO" id="GO:0009002">
    <property type="term" value="F:serine-type D-Ala-D-Ala carboxypeptidase activity"/>
    <property type="evidence" value="ECO:0007669"/>
    <property type="project" value="UniProtKB-EC"/>
</dbReference>
<dbReference type="PRINTS" id="PR00922">
    <property type="entry name" value="DADACBPTASE3"/>
</dbReference>
<organism evidence="3 4">
    <name type="scientific">Sporosarcina highlanderae</name>
    <dbReference type="NCBI Taxonomy" id="3035916"/>
    <lineage>
        <taxon>Bacteria</taxon>
        <taxon>Bacillati</taxon>
        <taxon>Bacillota</taxon>
        <taxon>Bacilli</taxon>
        <taxon>Bacillales</taxon>
        <taxon>Caryophanaceae</taxon>
        <taxon>Sporosarcina</taxon>
    </lineage>
</organism>
<dbReference type="Pfam" id="PF02113">
    <property type="entry name" value="Peptidase_S13"/>
    <property type="match status" value="1"/>
</dbReference>
<accession>A0ABT8JMY0</accession>
<dbReference type="Gene3D" id="3.40.710.10">
    <property type="entry name" value="DD-peptidase/beta-lactamase superfamily"/>
    <property type="match status" value="1"/>
</dbReference>
<dbReference type="PANTHER" id="PTHR30023:SF0">
    <property type="entry name" value="PENICILLIN-SENSITIVE CARBOXYPEPTIDASE A"/>
    <property type="match status" value="1"/>
</dbReference>
<dbReference type="SUPFAM" id="SSF56601">
    <property type="entry name" value="beta-lactamase/transpeptidase-like"/>
    <property type="match status" value="1"/>
</dbReference>
<evidence type="ECO:0000313" key="3">
    <source>
        <dbReference type="EMBL" id="MDN4606435.1"/>
    </source>
</evidence>
<dbReference type="Gene3D" id="3.50.80.20">
    <property type="entry name" value="D-Ala-D-Ala carboxypeptidase C, peptidase S13"/>
    <property type="match status" value="1"/>
</dbReference>
<dbReference type="EC" id="3.4.16.4" evidence="3"/>
<comment type="caution">
    <text evidence="3">The sequence shown here is derived from an EMBL/GenBank/DDBJ whole genome shotgun (WGS) entry which is preliminary data.</text>
</comment>
<dbReference type="NCBIfam" id="TIGR00666">
    <property type="entry name" value="PBP4"/>
    <property type="match status" value="1"/>
</dbReference>
<evidence type="ECO:0000256" key="2">
    <source>
        <dbReference type="ARBA" id="ARBA00022801"/>
    </source>
</evidence>
<comment type="similarity">
    <text evidence="1">Belongs to the peptidase S13 family.</text>
</comment>
<protein>
    <submittedName>
        <fullName evidence="3">D-alanyl-D-alanine carboxypeptidase/D-alanyl-D-alanine-endopeptidase</fullName>
        <ecNumber evidence="3">3.4.16.4</ecNumber>
    </submittedName>
</protein>
<dbReference type="InterPro" id="IPR012338">
    <property type="entry name" value="Beta-lactam/transpept-like"/>
</dbReference>
<gene>
    <name evidence="3" type="primary">dacB</name>
    <name evidence="3" type="ORF">P5G49_02960</name>
</gene>
<dbReference type="Proteomes" id="UP001175097">
    <property type="component" value="Unassembled WGS sequence"/>
</dbReference>
<reference evidence="3" key="1">
    <citation type="submission" date="2023-03" db="EMBL/GenBank/DDBJ databases">
        <title>MT1 and MT2 Draft Genomes of Novel Species.</title>
        <authorList>
            <person name="Venkateswaran K."/>
        </authorList>
    </citation>
    <scope>NUCLEOTIDE SEQUENCE</scope>
    <source>
        <strain evidence="3">F6_3S_P_2</strain>
    </source>
</reference>
<keyword evidence="3" id="KW-0121">Carboxypeptidase</keyword>
<keyword evidence="4" id="KW-1185">Reference proteome</keyword>
<keyword evidence="3" id="KW-0645">Protease</keyword>
<dbReference type="PANTHER" id="PTHR30023">
    <property type="entry name" value="D-ALANYL-D-ALANINE CARBOXYPEPTIDASE"/>
    <property type="match status" value="1"/>
</dbReference>
<name>A0ABT8JMY0_9BACL</name>
<proteinExistence type="inferred from homology"/>
<sequence length="509" mass="55353">MKKNYILKRSYLALAVAFIALFPVTHKIPNQPIAASTEMIYVASIEKTTIDEDLSQKINAILQDPKLQGAITGVSIRKAVDGEILYSHFSDIRLRPASNMKLLTGAAALDILGPDYQFSTEVLTDGQVKGVVLHGNLYLKGKGDPTLMKMDLDQFAKELKAKGITNINGSLIADDSWYDDIRYSQDLNWSDEHSYVGAQVSALTLSPNEDYDAGTVIIEVHPNTKIGSPPKVTLNPNNSHVEIVNKATTVSKGQAKSISIEREHGTNRIFIEGNMPLGGTMSRSWAAVWEPTMYALDVFQKSLEAEGIQYVGGMKTGVTPENATILASKKSMPLEELFIPFMKLSNNGHGETLVKEMGKVQSGEGSWNAGLSVMKEKLKEFGVNTDSVMLRDGSGMSHKNLISADELSTMLYNIQAKSWFPAFETSLPIAGIPERMIGGTLRNRMGEGMTAVNVKAKTGTITGVSTLSGYVTAKDGTELIFSILINNYISGPVSPIEDAIVSALAEYEF</sequence>
<keyword evidence="2 3" id="KW-0378">Hydrolase</keyword>
<evidence type="ECO:0000313" key="4">
    <source>
        <dbReference type="Proteomes" id="UP001175097"/>
    </source>
</evidence>